<name>A0ABV7V0L2_9GAMM</name>
<gene>
    <name evidence="3" type="ORF">ACFOM9_16230</name>
</gene>
<evidence type="ECO:0008006" key="5">
    <source>
        <dbReference type="Google" id="ProtNLM"/>
    </source>
</evidence>
<evidence type="ECO:0000313" key="4">
    <source>
        <dbReference type="Proteomes" id="UP001595724"/>
    </source>
</evidence>
<dbReference type="RefSeq" id="WP_386713351.1">
    <property type="nucleotide sequence ID" value="NZ_JBHRYF010000023.1"/>
</dbReference>
<protein>
    <recommendedName>
        <fullName evidence="5">Lipoprotein</fullName>
    </recommendedName>
</protein>
<evidence type="ECO:0000313" key="3">
    <source>
        <dbReference type="EMBL" id="MFC3661609.1"/>
    </source>
</evidence>
<organism evidence="3 4">
    <name type="scientific">Luteimonas notoginsengisoli</name>
    <dbReference type="NCBI Taxonomy" id="1578200"/>
    <lineage>
        <taxon>Bacteria</taxon>
        <taxon>Pseudomonadati</taxon>
        <taxon>Pseudomonadota</taxon>
        <taxon>Gammaproteobacteria</taxon>
        <taxon>Lysobacterales</taxon>
        <taxon>Lysobacteraceae</taxon>
        <taxon>Luteimonas</taxon>
    </lineage>
</organism>
<keyword evidence="4" id="KW-1185">Reference proteome</keyword>
<feature type="region of interest" description="Disordered" evidence="1">
    <location>
        <begin position="60"/>
        <end position="118"/>
    </location>
</feature>
<dbReference type="Proteomes" id="UP001595724">
    <property type="component" value="Unassembled WGS sequence"/>
</dbReference>
<comment type="caution">
    <text evidence="3">The sequence shown here is derived from an EMBL/GenBank/DDBJ whole genome shotgun (WGS) entry which is preliminary data.</text>
</comment>
<evidence type="ECO:0000256" key="2">
    <source>
        <dbReference type="SAM" id="SignalP"/>
    </source>
</evidence>
<dbReference type="EMBL" id="JBHRYF010000023">
    <property type="protein sequence ID" value="MFC3661609.1"/>
    <property type="molecule type" value="Genomic_DNA"/>
</dbReference>
<sequence length="118" mass="12438">MNGKPIQATARATARPGSALLRCGLAATSLMALVSLGACSAAGPVPVRSGQPVAVFAQPATTAKPPHHDERLPHRVRRDGHGRQIHFREVRTNPHRAAACGNSRCESSDPRPHEDGGQ</sequence>
<proteinExistence type="predicted"/>
<feature type="signal peptide" evidence="2">
    <location>
        <begin position="1"/>
        <end position="40"/>
    </location>
</feature>
<feature type="compositionally biased region" description="Basic and acidic residues" evidence="1">
    <location>
        <begin position="66"/>
        <end position="92"/>
    </location>
</feature>
<feature type="chain" id="PRO_5046949223" description="Lipoprotein" evidence="2">
    <location>
        <begin position="41"/>
        <end position="118"/>
    </location>
</feature>
<feature type="compositionally biased region" description="Basic and acidic residues" evidence="1">
    <location>
        <begin position="106"/>
        <end position="118"/>
    </location>
</feature>
<reference evidence="4" key="1">
    <citation type="journal article" date="2019" name="Int. J. Syst. Evol. Microbiol.">
        <title>The Global Catalogue of Microorganisms (GCM) 10K type strain sequencing project: providing services to taxonomists for standard genome sequencing and annotation.</title>
        <authorList>
            <consortium name="The Broad Institute Genomics Platform"/>
            <consortium name="The Broad Institute Genome Sequencing Center for Infectious Disease"/>
            <person name="Wu L."/>
            <person name="Ma J."/>
        </authorList>
    </citation>
    <scope>NUCLEOTIDE SEQUENCE [LARGE SCALE GENOMIC DNA]</scope>
    <source>
        <strain evidence="4">KCTC 42211</strain>
    </source>
</reference>
<accession>A0ABV7V0L2</accession>
<keyword evidence="2" id="KW-0732">Signal</keyword>
<evidence type="ECO:0000256" key="1">
    <source>
        <dbReference type="SAM" id="MobiDB-lite"/>
    </source>
</evidence>